<dbReference type="Gene3D" id="2.60.40.10">
    <property type="entry name" value="Immunoglobulins"/>
    <property type="match status" value="1"/>
</dbReference>
<keyword evidence="1" id="KW-0732">Signal</keyword>
<feature type="domain" description="FlgD/Vpr Ig-like" evidence="3">
    <location>
        <begin position="499"/>
        <end position="543"/>
    </location>
</feature>
<comment type="caution">
    <text evidence="4">The sequence shown here is derived from an EMBL/GenBank/DDBJ whole genome shotgun (WGS) entry which is preliminary data.</text>
</comment>
<dbReference type="Gene3D" id="3.40.50.10390">
    <property type="entry name" value="Gingipain r, domain 1"/>
    <property type="match status" value="1"/>
</dbReference>
<evidence type="ECO:0008006" key="6">
    <source>
        <dbReference type="Google" id="ProtNLM"/>
    </source>
</evidence>
<dbReference type="AlphaFoldDB" id="A0A0S8FXD3"/>
<dbReference type="Pfam" id="PF13860">
    <property type="entry name" value="FlgD_ig"/>
    <property type="match status" value="1"/>
</dbReference>
<dbReference type="EMBL" id="LJUJ01000001">
    <property type="protein sequence ID" value="KPK64762.1"/>
    <property type="molecule type" value="Genomic_DNA"/>
</dbReference>
<evidence type="ECO:0000259" key="3">
    <source>
        <dbReference type="Pfam" id="PF13860"/>
    </source>
</evidence>
<name>A0A0S8FXD3_UNCW3</name>
<reference evidence="4 5" key="1">
    <citation type="journal article" date="2015" name="Microbiome">
        <title>Genomic resolution of linkages in carbon, nitrogen, and sulfur cycling among widespread estuary sediment bacteria.</title>
        <authorList>
            <person name="Baker B.J."/>
            <person name="Lazar C.S."/>
            <person name="Teske A.P."/>
            <person name="Dick G.J."/>
        </authorList>
    </citation>
    <scope>NUCLEOTIDE SEQUENCE [LARGE SCALE GENOMIC DNA]</scope>
    <source>
        <strain evidence="4">SM23_42</strain>
    </source>
</reference>
<dbReference type="SUPFAM" id="SSF52129">
    <property type="entry name" value="Caspase-like"/>
    <property type="match status" value="1"/>
</dbReference>
<dbReference type="InterPro" id="IPR025965">
    <property type="entry name" value="FlgD/Vpr_Ig-like"/>
</dbReference>
<feature type="domain" description="Gingipain" evidence="2">
    <location>
        <begin position="33"/>
        <end position="365"/>
    </location>
</feature>
<evidence type="ECO:0000256" key="1">
    <source>
        <dbReference type="ARBA" id="ARBA00022729"/>
    </source>
</evidence>
<proteinExistence type="predicted"/>
<evidence type="ECO:0000313" key="5">
    <source>
        <dbReference type="Proteomes" id="UP000051373"/>
    </source>
</evidence>
<dbReference type="InterPro" id="IPR029030">
    <property type="entry name" value="Caspase-like_dom_sf"/>
</dbReference>
<dbReference type="InterPro" id="IPR013783">
    <property type="entry name" value="Ig-like_fold"/>
</dbReference>
<accession>A0A0S8FXD3</accession>
<evidence type="ECO:0000313" key="4">
    <source>
        <dbReference type="EMBL" id="KPK64762.1"/>
    </source>
</evidence>
<dbReference type="InterPro" id="IPR029031">
    <property type="entry name" value="Gingipain_N_sf"/>
</dbReference>
<dbReference type="Gene3D" id="2.60.40.4070">
    <property type="match status" value="1"/>
</dbReference>
<dbReference type="InterPro" id="IPR001769">
    <property type="entry name" value="Gingipain"/>
</dbReference>
<dbReference type="Gene3D" id="3.40.50.1460">
    <property type="match status" value="1"/>
</dbReference>
<dbReference type="GO" id="GO:0006508">
    <property type="term" value="P:proteolysis"/>
    <property type="evidence" value="ECO:0007669"/>
    <property type="project" value="InterPro"/>
</dbReference>
<dbReference type="GO" id="GO:0008234">
    <property type="term" value="F:cysteine-type peptidase activity"/>
    <property type="evidence" value="ECO:0007669"/>
    <property type="project" value="InterPro"/>
</dbReference>
<organism evidence="4 5">
    <name type="scientific">candidate division WOR_3 bacterium SM23_42</name>
    <dbReference type="NCBI Taxonomy" id="1703779"/>
    <lineage>
        <taxon>Bacteria</taxon>
        <taxon>Bacteria division WOR-3</taxon>
    </lineage>
</organism>
<sequence length="562" mass="62649">MYEEKSMQMLKKLTLLLLLFLFTAFSQETGARYLIITHDNFYNDIQPLAEWKHKKGVRTKVVKTSDIGSSAAQIKNYIAEACTTWSIPPDYVLFVGAPNLIPFGYGFAATYTDGYYTDIDGDTTNEVLSGRLTVHNTTEAQTVVNKILVYERTPDLTDSTWFIDACLIVNEDYYYYPPQPGTDDSIYWSDVRHAYTLMLANGYNEIDTLSDLLGHNSTHVIQSVNNGCAFVMYRGQGVGNWWSPFDVYPPSTANGNRLPIVLSITCRTIGTSGTPATAEQWLLTGTPMQPRGGAAYFATTVTGSNIAQYRSAVAKGFFTSVFSTNRPTFGRACEHARVDVKRLYPGYYGLREYEGFTTLGDPEMNIWTAIPKPIQVQYDSAIPVNAESLDVTVTTEGVPVALAIVCIMQDTTVYQHGCTNMDGTITFYFDSLSEGQMDITVTGRNIIPHEGIIQLTGVEENAVIVENPCTSFTLSPNPFRQQLLIKLPGLRNIVSDKGKEYTLDIYDASGELVKSYNMETHPSDNILWNGHDEDGRDLPNGVYFLFLNVNSEKITRKAVLLR</sequence>
<dbReference type="Proteomes" id="UP000051373">
    <property type="component" value="Unassembled WGS sequence"/>
</dbReference>
<evidence type="ECO:0000259" key="2">
    <source>
        <dbReference type="Pfam" id="PF01364"/>
    </source>
</evidence>
<dbReference type="Pfam" id="PF01364">
    <property type="entry name" value="Peptidase_C25"/>
    <property type="match status" value="1"/>
</dbReference>
<protein>
    <recommendedName>
        <fullName evidence="6">Gingipain domain-containing protein</fullName>
    </recommendedName>
</protein>
<dbReference type="STRING" id="1703779.AMJ83_00810"/>
<gene>
    <name evidence="4" type="ORF">AMJ83_00810</name>
</gene>